<evidence type="ECO:0000313" key="1">
    <source>
        <dbReference type="EMBL" id="HAT1588899.1"/>
    </source>
</evidence>
<protein>
    <submittedName>
        <fullName evidence="1">Uncharacterized protein</fullName>
    </submittedName>
</protein>
<comment type="caution">
    <text evidence="1">The sequence shown here is derived from an EMBL/GenBank/DDBJ whole genome shotgun (WGS) entry which is preliminary data.</text>
</comment>
<dbReference type="EMBL" id="DACSDU010000044">
    <property type="protein sequence ID" value="HAT1588899.1"/>
    <property type="molecule type" value="Genomic_DNA"/>
</dbReference>
<proteinExistence type="predicted"/>
<sequence length="62" mass="7256">MSQEKINKSEIITLPSDKEITLERLGRELQKKFASQPEDEQAVRFVDEIEPFSKEFLATCRK</sequence>
<dbReference type="AlphaFoldDB" id="A0A8H9P0F0"/>
<gene>
    <name evidence="1" type="ORF">I8Y00_005309</name>
</gene>
<name>A0A8H9P0F0_9ENTR</name>
<reference evidence="1" key="1">
    <citation type="journal article" date="2018" name="Genome Biol.">
        <title>SKESA: strategic k-mer extension for scrupulous assemblies.</title>
        <authorList>
            <person name="Souvorov A."/>
            <person name="Agarwala R."/>
            <person name="Lipman D.J."/>
        </authorList>
    </citation>
    <scope>NUCLEOTIDE SEQUENCE</scope>
    <source>
        <strain evidence="1">YDC697-2</strain>
    </source>
</reference>
<dbReference type="Proteomes" id="UP000864563">
    <property type="component" value="Unassembled WGS sequence"/>
</dbReference>
<dbReference type="RefSeq" id="WP_044702647.1">
    <property type="nucleotide sequence ID" value="NZ_JAAMQE010000005.1"/>
</dbReference>
<accession>A0A8H9P0F0</accession>
<reference evidence="1" key="2">
    <citation type="submission" date="2020-11" db="EMBL/GenBank/DDBJ databases">
        <authorList>
            <consortium name="NCBI Pathogen Detection Project"/>
        </authorList>
    </citation>
    <scope>NUCLEOTIDE SEQUENCE</scope>
    <source>
        <strain evidence="1">YDC697-2</strain>
    </source>
</reference>
<organism evidence="1">
    <name type="scientific">Citrobacter farmeri</name>
    <dbReference type="NCBI Taxonomy" id="67824"/>
    <lineage>
        <taxon>Bacteria</taxon>
        <taxon>Pseudomonadati</taxon>
        <taxon>Pseudomonadota</taxon>
        <taxon>Gammaproteobacteria</taxon>
        <taxon>Enterobacterales</taxon>
        <taxon>Enterobacteriaceae</taxon>
        <taxon>Citrobacter</taxon>
    </lineage>
</organism>